<dbReference type="RefSeq" id="WP_066969503.1">
    <property type="nucleotide sequence ID" value="NZ_CP023449.1"/>
</dbReference>
<organism evidence="4 5">
    <name type="scientific">Rhizorhabdus dicambivorans</name>
    <dbReference type="NCBI Taxonomy" id="1850238"/>
    <lineage>
        <taxon>Bacteria</taxon>
        <taxon>Pseudomonadati</taxon>
        <taxon>Pseudomonadota</taxon>
        <taxon>Alphaproteobacteria</taxon>
        <taxon>Sphingomonadales</taxon>
        <taxon>Sphingomonadaceae</taxon>
        <taxon>Rhizorhabdus</taxon>
    </lineage>
</organism>
<dbReference type="KEGG" id="rdi:CMV14_16670"/>
<comment type="similarity">
    <text evidence="1">Belongs to the GST superfamily.</text>
</comment>
<feature type="domain" description="GST C-terminal" evidence="3">
    <location>
        <begin position="88"/>
        <end position="225"/>
    </location>
</feature>
<sequence>MIDLYYFPTPNTWKVSIMLEELGLPYAVKRIDITKSEQFAPDFLRISPNNRVPAIVDHDVPGEPQPVFESGAILVYLAEKTGRFLAPSGPARVRALEWLFWQMGGLGPMAGQTHHFRRYAPEGNGYAIERYVKESARLYGVLDRNLAERAWVAGEDYGIADMACWGWVWFHQMHAQSLDDFPNVARWFHAMGARPAVKRARLVGMENLSEETLTLYKGDYYNVPVDYGAEKTQVK</sequence>
<dbReference type="SUPFAM" id="SSF52833">
    <property type="entry name" value="Thioredoxin-like"/>
    <property type="match status" value="1"/>
</dbReference>
<dbReference type="Pfam" id="PF00043">
    <property type="entry name" value="GST_C"/>
    <property type="match status" value="1"/>
</dbReference>
<dbReference type="PROSITE" id="PS50404">
    <property type="entry name" value="GST_NTER"/>
    <property type="match status" value="1"/>
</dbReference>
<dbReference type="PROSITE" id="PS50405">
    <property type="entry name" value="GST_CTER"/>
    <property type="match status" value="1"/>
</dbReference>
<gene>
    <name evidence="4" type="ORF">COO09_06455</name>
</gene>
<dbReference type="Gene3D" id="1.20.1050.10">
    <property type="match status" value="1"/>
</dbReference>
<dbReference type="Pfam" id="PF02798">
    <property type="entry name" value="GST_N"/>
    <property type="match status" value="1"/>
</dbReference>
<dbReference type="InterPro" id="IPR036282">
    <property type="entry name" value="Glutathione-S-Trfase_C_sf"/>
</dbReference>
<reference evidence="4 5" key="1">
    <citation type="submission" date="2017-09" db="EMBL/GenBank/DDBJ databases">
        <title>The Catabolism of 3,6-Dichlorosalicylic acid is Initiated by the Cytochrome P450 Monooxygenase DsmABC in Rhizorhabdus dicambivorans Ndbn-20.</title>
        <authorList>
            <person name="Na L."/>
        </authorList>
    </citation>
    <scope>NUCLEOTIDE SEQUENCE [LARGE SCALE GENOMIC DNA]</scope>
    <source>
        <strain evidence="4 5">Ndbn-20m</strain>
    </source>
</reference>
<dbReference type="PANTHER" id="PTHR44051:SF19">
    <property type="entry name" value="DISULFIDE-BOND OXIDOREDUCTASE YFCG"/>
    <property type="match status" value="1"/>
</dbReference>
<accession>A0A2A4FXK7</accession>
<dbReference type="InterPro" id="IPR010987">
    <property type="entry name" value="Glutathione-S-Trfase_C-like"/>
</dbReference>
<dbReference type="EMBL" id="NWUF01000005">
    <property type="protein sequence ID" value="PCE42943.1"/>
    <property type="molecule type" value="Genomic_DNA"/>
</dbReference>
<feature type="domain" description="GST N-terminal" evidence="2">
    <location>
        <begin position="1"/>
        <end position="85"/>
    </location>
</feature>
<evidence type="ECO:0000259" key="3">
    <source>
        <dbReference type="PROSITE" id="PS50405"/>
    </source>
</evidence>
<evidence type="ECO:0000256" key="1">
    <source>
        <dbReference type="RuleBase" id="RU003494"/>
    </source>
</evidence>
<evidence type="ECO:0000313" key="5">
    <source>
        <dbReference type="Proteomes" id="UP000218934"/>
    </source>
</evidence>
<dbReference type="SUPFAM" id="SSF47616">
    <property type="entry name" value="GST C-terminal domain-like"/>
    <property type="match status" value="1"/>
</dbReference>
<dbReference type="SFLD" id="SFLDS00019">
    <property type="entry name" value="Glutathione_Transferase_(cytos"/>
    <property type="match status" value="1"/>
</dbReference>
<evidence type="ECO:0008006" key="6">
    <source>
        <dbReference type="Google" id="ProtNLM"/>
    </source>
</evidence>
<dbReference type="CDD" id="cd10291">
    <property type="entry name" value="GST_C_YfcG_like"/>
    <property type="match status" value="1"/>
</dbReference>
<dbReference type="InterPro" id="IPR004046">
    <property type="entry name" value="GST_C"/>
</dbReference>
<dbReference type="Gene3D" id="3.40.30.10">
    <property type="entry name" value="Glutaredoxin"/>
    <property type="match status" value="1"/>
</dbReference>
<dbReference type="AlphaFoldDB" id="A0A2A4FXK7"/>
<comment type="caution">
    <text evidence="4">The sequence shown here is derived from an EMBL/GenBank/DDBJ whole genome shotgun (WGS) entry which is preliminary data.</text>
</comment>
<keyword evidence="5" id="KW-1185">Reference proteome</keyword>
<dbReference type="InterPro" id="IPR036249">
    <property type="entry name" value="Thioredoxin-like_sf"/>
</dbReference>
<dbReference type="PANTHER" id="PTHR44051">
    <property type="entry name" value="GLUTATHIONE S-TRANSFERASE-RELATED"/>
    <property type="match status" value="1"/>
</dbReference>
<dbReference type="OrthoDB" id="9803562at2"/>
<protein>
    <recommendedName>
        <fullName evidence="6">Thiol:disulfide oxidoreductase</fullName>
    </recommendedName>
</protein>
<dbReference type="Proteomes" id="UP000218934">
    <property type="component" value="Unassembled WGS sequence"/>
</dbReference>
<proteinExistence type="inferred from homology"/>
<dbReference type="InterPro" id="IPR004045">
    <property type="entry name" value="Glutathione_S-Trfase_N"/>
</dbReference>
<evidence type="ECO:0000259" key="2">
    <source>
        <dbReference type="PROSITE" id="PS50404"/>
    </source>
</evidence>
<dbReference type="CDD" id="cd03048">
    <property type="entry name" value="GST_N_Ure2p_like"/>
    <property type="match status" value="1"/>
</dbReference>
<dbReference type="SFLD" id="SFLDG00358">
    <property type="entry name" value="Main_(cytGST)"/>
    <property type="match status" value="1"/>
</dbReference>
<dbReference type="SFLD" id="SFLDG01151">
    <property type="entry name" value="Main.2:_Nu-like"/>
    <property type="match status" value="1"/>
</dbReference>
<name>A0A2A4FXK7_9SPHN</name>
<dbReference type="InterPro" id="IPR040079">
    <property type="entry name" value="Glutathione_S-Trfase"/>
</dbReference>
<evidence type="ECO:0000313" key="4">
    <source>
        <dbReference type="EMBL" id="PCE42943.1"/>
    </source>
</evidence>